<dbReference type="InterPro" id="IPR036388">
    <property type="entry name" value="WH-like_DNA-bd_sf"/>
</dbReference>
<comment type="similarity">
    <text evidence="3">Belongs to the biotin--protein ligase family.</text>
</comment>
<dbReference type="Pfam" id="PF02237">
    <property type="entry name" value="BPL_C"/>
    <property type="match status" value="1"/>
</dbReference>
<dbReference type="InterPro" id="IPR036390">
    <property type="entry name" value="WH_DNA-bd_sf"/>
</dbReference>
<dbReference type="NCBIfam" id="TIGR00121">
    <property type="entry name" value="birA_ligase"/>
    <property type="match status" value="1"/>
</dbReference>
<dbReference type="GO" id="GO:0016740">
    <property type="term" value="F:transferase activity"/>
    <property type="evidence" value="ECO:0007669"/>
    <property type="project" value="UniProtKB-ARBA"/>
</dbReference>
<keyword evidence="3" id="KW-0678">Repressor</keyword>
<dbReference type="InterPro" id="IPR030855">
    <property type="entry name" value="Bifunct_BirA"/>
</dbReference>
<dbReference type="Pfam" id="PF08279">
    <property type="entry name" value="HTH_11"/>
    <property type="match status" value="1"/>
</dbReference>
<organism evidence="5 6">
    <name type="scientific">Faecalibacterium prausnitzii</name>
    <dbReference type="NCBI Taxonomy" id="853"/>
    <lineage>
        <taxon>Bacteria</taxon>
        <taxon>Bacillati</taxon>
        <taxon>Bacillota</taxon>
        <taxon>Clostridia</taxon>
        <taxon>Eubacteriales</taxon>
        <taxon>Oscillospiraceae</taxon>
        <taxon>Faecalibacterium</taxon>
    </lineage>
</organism>
<feature type="binding site" evidence="3">
    <location>
        <begin position="87"/>
        <end position="89"/>
    </location>
    <ligand>
        <name>biotin</name>
        <dbReference type="ChEBI" id="CHEBI:57586"/>
    </ligand>
</feature>
<dbReference type="Gene3D" id="2.30.30.100">
    <property type="match status" value="1"/>
</dbReference>
<name>A0A329U3Y1_9FIRM</name>
<dbReference type="InterPro" id="IPR003142">
    <property type="entry name" value="BPL_C"/>
</dbReference>
<feature type="DNA-binding region" description="H-T-H motif" evidence="3">
    <location>
        <begin position="23"/>
        <end position="42"/>
    </location>
</feature>
<accession>A0A329U3Y1</accession>
<keyword evidence="3" id="KW-0805">Transcription regulation</keyword>
<feature type="binding site" evidence="3">
    <location>
        <begin position="115"/>
        <end position="117"/>
    </location>
    <ligand>
        <name>biotin</name>
        <dbReference type="ChEBI" id="CHEBI:57586"/>
    </ligand>
</feature>
<proteinExistence type="inferred from homology"/>
<feature type="binding site" evidence="3">
    <location>
        <position position="182"/>
    </location>
    <ligand>
        <name>biotin</name>
        <dbReference type="ChEBI" id="CHEBI:57586"/>
    </ligand>
</feature>
<keyword evidence="3" id="KW-0547">Nucleotide-binding</keyword>
<comment type="caution">
    <text evidence="5">The sequence shown here is derived from an EMBL/GenBank/DDBJ whole genome shotgun (WGS) entry which is preliminary data.</text>
</comment>
<evidence type="ECO:0000256" key="1">
    <source>
        <dbReference type="ARBA" id="ARBA00022598"/>
    </source>
</evidence>
<comment type="catalytic activity">
    <reaction evidence="3">
        <text>biotin + L-lysyl-[protein] + ATP = N(6)-biotinyl-L-lysyl-[protein] + AMP + diphosphate + H(+)</text>
        <dbReference type="Rhea" id="RHEA:11756"/>
        <dbReference type="Rhea" id="RHEA-COMP:9752"/>
        <dbReference type="Rhea" id="RHEA-COMP:10505"/>
        <dbReference type="ChEBI" id="CHEBI:15378"/>
        <dbReference type="ChEBI" id="CHEBI:29969"/>
        <dbReference type="ChEBI" id="CHEBI:30616"/>
        <dbReference type="ChEBI" id="CHEBI:33019"/>
        <dbReference type="ChEBI" id="CHEBI:57586"/>
        <dbReference type="ChEBI" id="CHEBI:83144"/>
        <dbReference type="ChEBI" id="CHEBI:456215"/>
        <dbReference type="EC" id="6.3.4.15"/>
    </reaction>
</comment>
<dbReference type="GO" id="GO:0005737">
    <property type="term" value="C:cytoplasm"/>
    <property type="evidence" value="ECO:0007669"/>
    <property type="project" value="TreeGrafter"/>
</dbReference>
<keyword evidence="2 3" id="KW-0092">Biotin</keyword>
<evidence type="ECO:0000313" key="5">
    <source>
        <dbReference type="EMBL" id="RAW55933.1"/>
    </source>
</evidence>
<dbReference type="GO" id="GO:0004077">
    <property type="term" value="F:biotin--[biotin carboxyl-carrier protein] ligase activity"/>
    <property type="evidence" value="ECO:0007669"/>
    <property type="project" value="UniProtKB-UniRule"/>
</dbReference>
<keyword evidence="3" id="KW-0067">ATP-binding</keyword>
<dbReference type="AlphaFoldDB" id="A0A329U3Y1"/>
<keyword evidence="1 3" id="KW-0436">Ligase</keyword>
<dbReference type="HAMAP" id="MF_00978">
    <property type="entry name" value="Bifunct_BirA"/>
    <property type="match status" value="1"/>
</dbReference>
<evidence type="ECO:0000259" key="4">
    <source>
        <dbReference type="PROSITE" id="PS51733"/>
    </source>
</evidence>
<dbReference type="GO" id="GO:0009249">
    <property type="term" value="P:protein lipoylation"/>
    <property type="evidence" value="ECO:0007669"/>
    <property type="project" value="UniProtKB-ARBA"/>
</dbReference>
<dbReference type="InterPro" id="IPR004143">
    <property type="entry name" value="BPL_LPL_catalytic"/>
</dbReference>
<protein>
    <recommendedName>
        <fullName evidence="3">Bifunctional ligase/repressor BirA</fullName>
    </recommendedName>
    <alternativeName>
        <fullName evidence="3">Biotin--[acetyl-CoA-carboxylase] ligase</fullName>
        <ecNumber evidence="3">6.3.4.15</ecNumber>
    </alternativeName>
    <alternativeName>
        <fullName evidence="3">Biotin--protein ligase</fullName>
    </alternativeName>
    <alternativeName>
        <fullName evidence="3">Biotin-[acetyl-CoA carboxylase] synthetase</fullName>
    </alternativeName>
</protein>
<dbReference type="InterPro" id="IPR004408">
    <property type="entry name" value="Biotin_CoA_COase_ligase"/>
</dbReference>
<dbReference type="Proteomes" id="UP000251144">
    <property type="component" value="Unassembled WGS sequence"/>
</dbReference>
<comment type="function">
    <text evidence="3">Acts both as a biotin--[acetyl-CoA-carboxylase] ligase and a repressor.</text>
</comment>
<sequence>MASATKQALLAALSAAQGECISGQQLAQQLGVSRAAVHKAAAALAAQGYALEAAPRRGYRLAGGDPFCAEAVGEYDAPIYLYDKLESSNRTAKTLALEGAPHGTMVLTSQQTAGRGRLGRRFESPAGKGIYLSLVLRPGLPMTEAQAVTVSAAVAVCRAVKRLCGLDLGIKWVNDLYYNGKKVCGILTEAGADIESGQLEWLVVGIGLNLTSRPEDWPEELRPIAGSLYPGGPAPVSRAALAGAIARELLGLCPDFDCLDEYRARCFVPGHWVTVCTGTESYAAKAVAIDDAGRLIVAREGSRTEALCHGEVSIRPSPLAVK</sequence>
<dbReference type="GO" id="GO:0005524">
    <property type="term" value="F:ATP binding"/>
    <property type="evidence" value="ECO:0007669"/>
    <property type="project" value="UniProtKB-UniRule"/>
</dbReference>
<dbReference type="GO" id="GO:0006355">
    <property type="term" value="P:regulation of DNA-templated transcription"/>
    <property type="evidence" value="ECO:0007669"/>
    <property type="project" value="UniProtKB-UniRule"/>
</dbReference>
<dbReference type="GO" id="GO:0003677">
    <property type="term" value="F:DNA binding"/>
    <property type="evidence" value="ECO:0007669"/>
    <property type="project" value="UniProtKB-UniRule"/>
</dbReference>
<dbReference type="SUPFAM" id="SSF55681">
    <property type="entry name" value="Class II aaRS and biotin synthetases"/>
    <property type="match status" value="1"/>
</dbReference>
<feature type="domain" description="BPL/LPL catalytic" evidence="4">
    <location>
        <begin position="73"/>
        <end position="253"/>
    </location>
</feature>
<feature type="binding site" evidence="3">
    <location>
        <position position="111"/>
    </location>
    <ligand>
        <name>biotin</name>
        <dbReference type="ChEBI" id="CHEBI:57586"/>
    </ligand>
</feature>
<evidence type="ECO:0000256" key="3">
    <source>
        <dbReference type="HAMAP-Rule" id="MF_00978"/>
    </source>
</evidence>
<dbReference type="EC" id="6.3.4.15" evidence="3"/>
<dbReference type="PANTHER" id="PTHR12835:SF5">
    <property type="entry name" value="BIOTIN--PROTEIN LIGASE"/>
    <property type="match status" value="1"/>
</dbReference>
<evidence type="ECO:0000313" key="6">
    <source>
        <dbReference type="Proteomes" id="UP000251144"/>
    </source>
</evidence>
<evidence type="ECO:0000256" key="2">
    <source>
        <dbReference type="ARBA" id="ARBA00023267"/>
    </source>
</evidence>
<dbReference type="RefSeq" id="WP_158400211.1">
    <property type="nucleotide sequence ID" value="NZ_PRLB01000001.1"/>
</dbReference>
<gene>
    <name evidence="3" type="primary">birA</name>
    <name evidence="5" type="ORF">C4N26_02800</name>
</gene>
<dbReference type="Gene3D" id="1.10.10.10">
    <property type="entry name" value="Winged helix-like DNA-binding domain superfamily/Winged helix DNA-binding domain"/>
    <property type="match status" value="1"/>
</dbReference>
<dbReference type="PROSITE" id="PS51733">
    <property type="entry name" value="BPL_LPL_CATALYTIC"/>
    <property type="match status" value="1"/>
</dbReference>
<dbReference type="CDD" id="cd16442">
    <property type="entry name" value="BPL"/>
    <property type="match status" value="1"/>
</dbReference>
<dbReference type="EMBL" id="PRLB01000001">
    <property type="protein sequence ID" value="RAW55933.1"/>
    <property type="molecule type" value="Genomic_DNA"/>
</dbReference>
<keyword evidence="3" id="KW-0238">DNA-binding</keyword>
<dbReference type="Pfam" id="PF03099">
    <property type="entry name" value="BPL_LplA_LipB"/>
    <property type="match status" value="1"/>
</dbReference>
<dbReference type="SUPFAM" id="SSF46785">
    <property type="entry name" value="Winged helix' DNA-binding domain"/>
    <property type="match status" value="1"/>
</dbReference>
<dbReference type="InterPro" id="IPR045864">
    <property type="entry name" value="aa-tRNA-synth_II/BPL/LPL"/>
</dbReference>
<keyword evidence="3" id="KW-0804">Transcription</keyword>
<dbReference type="Gene3D" id="3.30.930.10">
    <property type="entry name" value="Bira Bifunctional Protein, Domain 2"/>
    <property type="match status" value="1"/>
</dbReference>
<dbReference type="OrthoDB" id="9807064at2"/>
<reference evidence="5 6" key="1">
    <citation type="submission" date="2018-02" db="EMBL/GenBank/DDBJ databases">
        <title>Complete genome sequencing of Faecalibacterium prausnitzii strains isolated from the human gut.</title>
        <authorList>
            <person name="Fitzgerald B.C."/>
            <person name="Shkoporov A.N."/>
            <person name="Ross P.R."/>
            <person name="Hill C."/>
        </authorList>
    </citation>
    <scope>NUCLEOTIDE SEQUENCE [LARGE SCALE GENOMIC DNA]</scope>
    <source>
        <strain evidence="5 6">APC942/32-1</strain>
    </source>
</reference>
<dbReference type="PANTHER" id="PTHR12835">
    <property type="entry name" value="BIOTIN PROTEIN LIGASE"/>
    <property type="match status" value="1"/>
</dbReference>
<dbReference type="InterPro" id="IPR013196">
    <property type="entry name" value="HTH_11"/>
</dbReference>